<evidence type="ECO:0000256" key="9">
    <source>
        <dbReference type="PROSITE-ProRule" id="PRU00282"/>
    </source>
</evidence>
<evidence type="ECO:0000256" key="6">
    <source>
        <dbReference type="ARBA" id="ARBA00022989"/>
    </source>
</evidence>
<organism evidence="11 12">
    <name type="scientific">Dictyostelium purpureum</name>
    <name type="common">Slime mold</name>
    <dbReference type="NCBI Taxonomy" id="5786"/>
    <lineage>
        <taxon>Eukaryota</taxon>
        <taxon>Amoebozoa</taxon>
        <taxon>Evosea</taxon>
        <taxon>Eumycetozoa</taxon>
        <taxon>Dictyostelia</taxon>
        <taxon>Dictyosteliales</taxon>
        <taxon>Dictyosteliaceae</taxon>
        <taxon>Dictyostelium</taxon>
    </lineage>
</organism>
<dbReference type="PANTHER" id="PTHR45624">
    <property type="entry name" value="MITOCHONDRIAL BASIC AMINO ACIDS TRANSPORTER-RELATED"/>
    <property type="match status" value="1"/>
</dbReference>
<dbReference type="Proteomes" id="UP000001064">
    <property type="component" value="Unassembled WGS sequence"/>
</dbReference>
<dbReference type="GeneID" id="10504216"/>
<name>F0ZHE0_DICPU</name>
<comment type="subcellular location">
    <subcellularLocation>
        <location evidence="1">Mitochondrion membrane</location>
        <topology evidence="1">Multi-pass membrane protein</topology>
    </subcellularLocation>
</comment>
<dbReference type="PROSITE" id="PS50920">
    <property type="entry name" value="SOLCAR"/>
    <property type="match status" value="1"/>
</dbReference>
<dbReference type="Pfam" id="PF00153">
    <property type="entry name" value="Mito_carr"/>
    <property type="match status" value="1"/>
</dbReference>
<accession>F0ZHE0</accession>
<keyword evidence="12" id="KW-1185">Reference proteome</keyword>
<protein>
    <submittedName>
        <fullName evidence="11">Uncharacterized protein</fullName>
    </submittedName>
</protein>
<dbReference type="SUPFAM" id="SSF103506">
    <property type="entry name" value="Mitochondrial carrier"/>
    <property type="match status" value="1"/>
</dbReference>
<evidence type="ECO:0000256" key="8">
    <source>
        <dbReference type="ARBA" id="ARBA00023136"/>
    </source>
</evidence>
<dbReference type="RefSeq" id="XP_003286836.1">
    <property type="nucleotide sequence ID" value="XM_003286788.1"/>
</dbReference>
<keyword evidence="7" id="KW-0496">Mitochondrion</keyword>
<dbReference type="KEGG" id="dpp:DICPUDRAFT_77706"/>
<keyword evidence="6" id="KW-1133">Transmembrane helix</keyword>
<keyword evidence="5" id="KW-0677">Repeat</keyword>
<feature type="repeat" description="Solcar" evidence="9">
    <location>
        <begin position="1"/>
        <end position="127"/>
    </location>
</feature>
<evidence type="ECO:0000256" key="1">
    <source>
        <dbReference type="ARBA" id="ARBA00004225"/>
    </source>
</evidence>
<evidence type="ECO:0000313" key="12">
    <source>
        <dbReference type="Proteomes" id="UP000001064"/>
    </source>
</evidence>
<dbReference type="InParanoid" id="F0ZHE0"/>
<evidence type="ECO:0000256" key="7">
    <source>
        <dbReference type="ARBA" id="ARBA00023128"/>
    </source>
</evidence>
<dbReference type="eggNOG" id="KOG0758">
    <property type="taxonomic scope" value="Eukaryota"/>
</dbReference>
<evidence type="ECO:0000256" key="5">
    <source>
        <dbReference type="ARBA" id="ARBA00022737"/>
    </source>
</evidence>
<dbReference type="GO" id="GO:0031966">
    <property type="term" value="C:mitochondrial membrane"/>
    <property type="evidence" value="ECO:0007669"/>
    <property type="project" value="UniProtKB-SubCell"/>
</dbReference>
<keyword evidence="4 9" id="KW-0812">Transmembrane</keyword>
<dbReference type="AlphaFoldDB" id="F0ZHE0"/>
<dbReference type="OrthoDB" id="193856at2759"/>
<dbReference type="InterPro" id="IPR050567">
    <property type="entry name" value="Mitochondrial_Carrier"/>
</dbReference>
<dbReference type="PANTHER" id="PTHR45624:SF12">
    <property type="entry name" value="MITOCHONDRIAL ORNITHINE TRANSPORTER 1"/>
    <property type="match status" value="1"/>
</dbReference>
<keyword evidence="8 9" id="KW-0472">Membrane</keyword>
<sequence>MVGSFAGFVQSFIACPVDLIKIQMQMEGAGYHKLSKGRGNIYFAKQIFKERGFYQGLTPTLLRDVPATHHFDISKTLIQTDRIGHYKGVFDCLKKIVHRDGVKGLFKGFGPVAVKSFQLNAVGFFVN</sequence>
<dbReference type="Gene3D" id="1.50.40.10">
    <property type="entry name" value="Mitochondrial carrier domain"/>
    <property type="match status" value="2"/>
</dbReference>
<keyword evidence="3 10" id="KW-0813">Transport</keyword>
<comment type="similarity">
    <text evidence="2 10">Belongs to the mitochondrial carrier (TC 2.A.29) family.</text>
</comment>
<evidence type="ECO:0000256" key="4">
    <source>
        <dbReference type="ARBA" id="ARBA00022692"/>
    </source>
</evidence>
<evidence type="ECO:0000256" key="3">
    <source>
        <dbReference type="ARBA" id="ARBA00022448"/>
    </source>
</evidence>
<evidence type="ECO:0000256" key="10">
    <source>
        <dbReference type="RuleBase" id="RU000488"/>
    </source>
</evidence>
<gene>
    <name evidence="11" type="ORF">DICPUDRAFT_77706</name>
</gene>
<dbReference type="InterPro" id="IPR023395">
    <property type="entry name" value="MCP_dom_sf"/>
</dbReference>
<evidence type="ECO:0000313" key="11">
    <source>
        <dbReference type="EMBL" id="EGC36668.1"/>
    </source>
</evidence>
<dbReference type="EMBL" id="GL871020">
    <property type="protein sequence ID" value="EGC36668.1"/>
    <property type="molecule type" value="Genomic_DNA"/>
</dbReference>
<evidence type="ECO:0000256" key="2">
    <source>
        <dbReference type="ARBA" id="ARBA00006375"/>
    </source>
</evidence>
<proteinExistence type="inferred from homology"/>
<dbReference type="InterPro" id="IPR018108">
    <property type="entry name" value="MCP_transmembrane"/>
</dbReference>
<reference evidence="12" key="1">
    <citation type="journal article" date="2011" name="Genome Biol.">
        <title>Comparative genomics of the social amoebae Dictyostelium discoideum and Dictyostelium purpureum.</title>
        <authorList>
            <consortium name="US DOE Joint Genome Institute (JGI-PGF)"/>
            <person name="Sucgang R."/>
            <person name="Kuo A."/>
            <person name="Tian X."/>
            <person name="Salerno W."/>
            <person name="Parikh A."/>
            <person name="Feasley C.L."/>
            <person name="Dalin E."/>
            <person name="Tu H."/>
            <person name="Huang E."/>
            <person name="Barry K."/>
            <person name="Lindquist E."/>
            <person name="Shapiro H."/>
            <person name="Bruce D."/>
            <person name="Schmutz J."/>
            <person name="Salamov A."/>
            <person name="Fey P."/>
            <person name="Gaudet P."/>
            <person name="Anjard C."/>
            <person name="Babu M.M."/>
            <person name="Basu S."/>
            <person name="Bushmanova Y."/>
            <person name="van der Wel H."/>
            <person name="Katoh-Kurasawa M."/>
            <person name="Dinh C."/>
            <person name="Coutinho P.M."/>
            <person name="Saito T."/>
            <person name="Elias M."/>
            <person name="Schaap P."/>
            <person name="Kay R.R."/>
            <person name="Henrissat B."/>
            <person name="Eichinger L."/>
            <person name="Rivero F."/>
            <person name="Putnam N.H."/>
            <person name="West C.M."/>
            <person name="Loomis W.F."/>
            <person name="Chisholm R.L."/>
            <person name="Shaulsky G."/>
            <person name="Strassmann J.E."/>
            <person name="Queller D.C."/>
            <person name="Kuspa A."/>
            <person name="Grigoriev I.V."/>
        </authorList>
    </citation>
    <scope>NUCLEOTIDE SEQUENCE [LARGE SCALE GENOMIC DNA]</scope>
    <source>
        <strain evidence="12">QSDP1</strain>
    </source>
</reference>
<dbReference type="VEuPathDB" id="AmoebaDB:DICPUDRAFT_77706"/>